<dbReference type="EMBL" id="CAUYUJ010018685">
    <property type="protein sequence ID" value="CAK0885548.1"/>
    <property type="molecule type" value="Genomic_DNA"/>
</dbReference>
<accession>A0ABN9WKK2</accession>
<feature type="non-terminal residue" evidence="2">
    <location>
        <position position="138"/>
    </location>
</feature>
<comment type="caution">
    <text evidence="2">The sequence shown here is derived from an EMBL/GenBank/DDBJ whole genome shotgun (WGS) entry which is preliminary data.</text>
</comment>
<protein>
    <submittedName>
        <fullName evidence="2">Uncharacterized protein</fullName>
    </submittedName>
</protein>
<feature type="region of interest" description="Disordered" evidence="1">
    <location>
        <begin position="78"/>
        <end position="99"/>
    </location>
</feature>
<keyword evidence="3" id="KW-1185">Reference proteome</keyword>
<evidence type="ECO:0000256" key="1">
    <source>
        <dbReference type="SAM" id="MobiDB-lite"/>
    </source>
</evidence>
<sequence length="138" mass="14628">MKVKLSIHFGGSCASVDPRMVGWTLHADCCAVDPHLGDDAHAPGPPGADGSGFQSRAELLRVARERDAELRDLRQELSMLQRQGATPRREAEPASQCGSARRLPWELIGAERTTAAGAPADVAAAVCAAKLQRGVHPL</sequence>
<evidence type="ECO:0000313" key="3">
    <source>
        <dbReference type="Proteomes" id="UP001189429"/>
    </source>
</evidence>
<reference evidence="2" key="1">
    <citation type="submission" date="2023-10" db="EMBL/GenBank/DDBJ databases">
        <authorList>
            <person name="Chen Y."/>
            <person name="Shah S."/>
            <person name="Dougan E. K."/>
            <person name="Thang M."/>
            <person name="Chan C."/>
        </authorList>
    </citation>
    <scope>NUCLEOTIDE SEQUENCE [LARGE SCALE GENOMIC DNA]</scope>
</reference>
<dbReference type="Proteomes" id="UP001189429">
    <property type="component" value="Unassembled WGS sequence"/>
</dbReference>
<name>A0ABN9WKK2_9DINO</name>
<proteinExistence type="predicted"/>
<gene>
    <name evidence="2" type="ORF">PCOR1329_LOCUS67142</name>
</gene>
<organism evidence="2 3">
    <name type="scientific">Prorocentrum cordatum</name>
    <dbReference type="NCBI Taxonomy" id="2364126"/>
    <lineage>
        <taxon>Eukaryota</taxon>
        <taxon>Sar</taxon>
        <taxon>Alveolata</taxon>
        <taxon>Dinophyceae</taxon>
        <taxon>Prorocentrales</taxon>
        <taxon>Prorocentraceae</taxon>
        <taxon>Prorocentrum</taxon>
    </lineage>
</organism>
<evidence type="ECO:0000313" key="2">
    <source>
        <dbReference type="EMBL" id="CAK0885548.1"/>
    </source>
</evidence>